<sequence>MERARHPQPRTLPSLMHSTGYRSPHPLLRQHEEGLAAHLMRWRGSPLFRGQIGQDGERAAKAELHRDPRPSGVDFAIVSLKLLEDGATDTLAITGGNDWVARRGIPAACGADRGGRDAVQPMD</sequence>
<name>A0A8H5BF59_9AGAR</name>
<proteinExistence type="predicted"/>
<accession>A0A8H5BF59</accession>
<dbReference type="AlphaFoldDB" id="A0A8H5BF59"/>
<comment type="caution">
    <text evidence="2">The sequence shown here is derived from an EMBL/GenBank/DDBJ whole genome shotgun (WGS) entry which is preliminary data.</text>
</comment>
<gene>
    <name evidence="2" type="ORF">D9619_002136</name>
</gene>
<dbReference type="EMBL" id="JAACJJ010000028">
    <property type="protein sequence ID" value="KAF5322044.1"/>
    <property type="molecule type" value="Genomic_DNA"/>
</dbReference>
<organism evidence="2 3">
    <name type="scientific">Psilocybe cf. subviscida</name>
    <dbReference type="NCBI Taxonomy" id="2480587"/>
    <lineage>
        <taxon>Eukaryota</taxon>
        <taxon>Fungi</taxon>
        <taxon>Dikarya</taxon>
        <taxon>Basidiomycota</taxon>
        <taxon>Agaricomycotina</taxon>
        <taxon>Agaricomycetes</taxon>
        <taxon>Agaricomycetidae</taxon>
        <taxon>Agaricales</taxon>
        <taxon>Agaricineae</taxon>
        <taxon>Strophariaceae</taxon>
        <taxon>Psilocybe</taxon>
    </lineage>
</organism>
<reference evidence="2 3" key="1">
    <citation type="journal article" date="2020" name="ISME J.">
        <title>Uncovering the hidden diversity of litter-decomposition mechanisms in mushroom-forming fungi.</title>
        <authorList>
            <person name="Floudas D."/>
            <person name="Bentzer J."/>
            <person name="Ahren D."/>
            <person name="Johansson T."/>
            <person name="Persson P."/>
            <person name="Tunlid A."/>
        </authorList>
    </citation>
    <scope>NUCLEOTIDE SEQUENCE [LARGE SCALE GENOMIC DNA]</scope>
    <source>
        <strain evidence="2 3">CBS 101986</strain>
    </source>
</reference>
<evidence type="ECO:0000256" key="1">
    <source>
        <dbReference type="SAM" id="MobiDB-lite"/>
    </source>
</evidence>
<evidence type="ECO:0000313" key="2">
    <source>
        <dbReference type="EMBL" id="KAF5322044.1"/>
    </source>
</evidence>
<evidence type="ECO:0000313" key="3">
    <source>
        <dbReference type="Proteomes" id="UP000567179"/>
    </source>
</evidence>
<dbReference type="Proteomes" id="UP000567179">
    <property type="component" value="Unassembled WGS sequence"/>
</dbReference>
<protein>
    <submittedName>
        <fullName evidence="2">Uncharacterized protein</fullName>
    </submittedName>
</protein>
<keyword evidence="3" id="KW-1185">Reference proteome</keyword>
<feature type="region of interest" description="Disordered" evidence="1">
    <location>
        <begin position="1"/>
        <end position="25"/>
    </location>
</feature>